<protein>
    <submittedName>
        <fullName evidence="2">DUF6385 domain-containing protein</fullName>
    </submittedName>
</protein>
<feature type="domain" description="DUF6385" evidence="1">
    <location>
        <begin position="242"/>
        <end position="324"/>
    </location>
</feature>
<sequence length="326" mass="32944">MPNFTVFNTNPDHLRTLIFGQDAAGVSKPLTTDTSGNLLSVIMDGTISNITVSAATITGGTLTNLLNGTITSVMGATITAGTLNNLLNGTITSVLGATITAGTLNNLLNGTITSVLGATITAGTLNNLLNGTITSVLGATITAGTLTNLLNGTITSVLGATITAGTLTDLLNGTITSVMGATITAGTLTNLLNGTITSVLGATITAGTLSSVTSISQKSFIESQNLNVATADAFTALAAVTTSVLGTYSFFVYNRGPGANKVDARVEVSANGTNWFDDVDTVTGIAVGSVDVLVPQRFLKYTRLSYKSSATGNSTTIDVLFNAQGT</sequence>
<dbReference type="Proteomes" id="UP001595755">
    <property type="component" value="Unassembled WGS sequence"/>
</dbReference>
<dbReference type="EMBL" id="JBHSED010000013">
    <property type="protein sequence ID" value="MFC4303583.1"/>
    <property type="molecule type" value="Genomic_DNA"/>
</dbReference>
<dbReference type="InterPro" id="IPR045965">
    <property type="entry name" value="DUF6385"/>
</dbReference>
<organism evidence="2 3">
    <name type="scientific">Cohnella boryungensis</name>
    <dbReference type="NCBI Taxonomy" id="768479"/>
    <lineage>
        <taxon>Bacteria</taxon>
        <taxon>Bacillati</taxon>
        <taxon>Bacillota</taxon>
        <taxon>Bacilli</taxon>
        <taxon>Bacillales</taxon>
        <taxon>Paenibacillaceae</taxon>
        <taxon>Cohnella</taxon>
    </lineage>
</organism>
<name>A0ABV8S7S0_9BACL</name>
<evidence type="ECO:0000313" key="3">
    <source>
        <dbReference type="Proteomes" id="UP001595755"/>
    </source>
</evidence>
<gene>
    <name evidence="2" type="ORF">ACFO1S_08960</name>
</gene>
<proteinExistence type="predicted"/>
<reference evidence="3" key="1">
    <citation type="journal article" date="2019" name="Int. J. Syst. Evol. Microbiol.">
        <title>The Global Catalogue of Microorganisms (GCM) 10K type strain sequencing project: providing services to taxonomists for standard genome sequencing and annotation.</title>
        <authorList>
            <consortium name="The Broad Institute Genomics Platform"/>
            <consortium name="The Broad Institute Genome Sequencing Center for Infectious Disease"/>
            <person name="Wu L."/>
            <person name="Ma J."/>
        </authorList>
    </citation>
    <scope>NUCLEOTIDE SEQUENCE [LARGE SCALE GENOMIC DNA]</scope>
    <source>
        <strain evidence="3">CGMCC 4.1641</strain>
    </source>
</reference>
<evidence type="ECO:0000259" key="1">
    <source>
        <dbReference type="Pfam" id="PF19912"/>
    </source>
</evidence>
<accession>A0ABV8S7S0</accession>
<evidence type="ECO:0000313" key="2">
    <source>
        <dbReference type="EMBL" id="MFC4303583.1"/>
    </source>
</evidence>
<comment type="caution">
    <text evidence="2">The sequence shown here is derived from an EMBL/GenBank/DDBJ whole genome shotgun (WGS) entry which is preliminary data.</text>
</comment>
<dbReference type="Pfam" id="PF19912">
    <property type="entry name" value="DUF6385"/>
    <property type="match status" value="1"/>
</dbReference>
<keyword evidence="3" id="KW-1185">Reference proteome</keyword>
<dbReference type="RefSeq" id="WP_204602705.1">
    <property type="nucleotide sequence ID" value="NZ_JBHSED010000013.1"/>
</dbReference>